<keyword evidence="5" id="KW-0547">Nucleotide-binding</keyword>
<keyword evidence="3" id="KW-0813">Transport</keyword>
<dbReference type="Proteomes" id="UP000032545">
    <property type="component" value="Unassembled WGS sequence"/>
</dbReference>
<dbReference type="GO" id="GO:0005524">
    <property type="term" value="F:ATP binding"/>
    <property type="evidence" value="ECO:0007669"/>
    <property type="project" value="UniProtKB-KW"/>
</dbReference>
<evidence type="ECO:0000256" key="4">
    <source>
        <dbReference type="ARBA" id="ARBA00022475"/>
    </source>
</evidence>
<dbReference type="InterPro" id="IPR050388">
    <property type="entry name" value="ABC_Ni/Peptide_Import"/>
</dbReference>
<dbReference type="PATRIC" id="fig|1502723.3.peg.5127"/>
<reference evidence="9 10" key="2">
    <citation type="journal article" date="2016" name="Genome Announc.">
        <title>Permanent Draft Genome Sequences for Two Variants of Frankia sp. Strain CpI1, the First Frankia Strain Isolated from Root Nodules of Comptonia peregrina.</title>
        <authorList>
            <person name="Oshone R."/>
            <person name="Hurst S.G.IV."/>
            <person name="Abebe-Akele F."/>
            <person name="Simpson S."/>
            <person name="Morris K."/>
            <person name="Thomas W.K."/>
            <person name="Tisa L.S."/>
        </authorList>
    </citation>
    <scope>NUCLEOTIDE SEQUENCE [LARGE SCALE GENOMIC DNA]</scope>
    <source>
        <strain evidence="10">CpI1-S</strain>
    </source>
</reference>
<evidence type="ECO:0000313" key="10">
    <source>
        <dbReference type="Proteomes" id="UP000032545"/>
    </source>
</evidence>
<evidence type="ECO:0000256" key="7">
    <source>
        <dbReference type="ARBA" id="ARBA00023136"/>
    </source>
</evidence>
<name>A0A0D8B984_9ACTN</name>
<evidence type="ECO:0000256" key="2">
    <source>
        <dbReference type="ARBA" id="ARBA00005417"/>
    </source>
</evidence>
<dbReference type="PROSITE" id="PS50893">
    <property type="entry name" value="ABC_TRANSPORTER_2"/>
    <property type="match status" value="1"/>
</dbReference>
<dbReference type="SUPFAM" id="SSF52540">
    <property type="entry name" value="P-loop containing nucleoside triphosphate hydrolases"/>
    <property type="match status" value="1"/>
</dbReference>
<dbReference type="PANTHER" id="PTHR43297:SF2">
    <property type="entry name" value="DIPEPTIDE TRANSPORT ATP-BINDING PROTEIN DPPD"/>
    <property type="match status" value="1"/>
</dbReference>
<dbReference type="InterPro" id="IPR027417">
    <property type="entry name" value="P-loop_NTPase"/>
</dbReference>
<dbReference type="Gene3D" id="3.40.50.300">
    <property type="entry name" value="P-loop containing nucleotide triphosphate hydrolases"/>
    <property type="match status" value="1"/>
</dbReference>
<dbReference type="Pfam" id="PF00005">
    <property type="entry name" value="ABC_tran"/>
    <property type="match status" value="1"/>
</dbReference>
<keyword evidence="7" id="KW-0472">Membrane</keyword>
<dbReference type="OrthoDB" id="5357528at2"/>
<comment type="subcellular location">
    <subcellularLocation>
        <location evidence="1">Cell membrane</location>
        <topology evidence="1">Peripheral membrane protein</topology>
    </subcellularLocation>
</comment>
<comment type="caution">
    <text evidence="9">The sequence shown here is derived from an EMBL/GenBank/DDBJ whole genome shotgun (WGS) entry which is preliminary data.</text>
</comment>
<dbReference type="InterPro" id="IPR003593">
    <property type="entry name" value="AAA+_ATPase"/>
</dbReference>
<dbReference type="RefSeq" id="WP_044887449.1">
    <property type="nucleotide sequence ID" value="NZ_JYFN01000052.1"/>
</dbReference>
<sequence>MTTDAAVLEVTDLRVRLGGVDVVDGVSFALAAGERLGLIGESGSGKSLTALAVLGLLPAGARVTGSVRLQGRELLGGSDRELSRLRGRDLAMIFQEPSTALNPLMRVGRQISEPLRLHRGYSRQAAARAAVELATAVGLPDPQRLVRSYPHELSGGQRQRVCIAAALACRPALLLADEPTTALDVTVQAEILALLGRLVAEAGTALLFITHDLAVVAAVTRRLAVLRRGRVVETGATDDVLRAPADPHTRALLAAARLTQWNLPAAGSAAARTSP</sequence>
<proteinExistence type="inferred from homology"/>
<dbReference type="PANTHER" id="PTHR43297">
    <property type="entry name" value="OLIGOPEPTIDE TRANSPORT ATP-BINDING PROTEIN APPD"/>
    <property type="match status" value="1"/>
</dbReference>
<evidence type="ECO:0000256" key="5">
    <source>
        <dbReference type="ARBA" id="ARBA00022741"/>
    </source>
</evidence>
<feature type="domain" description="ABC transporter" evidence="8">
    <location>
        <begin position="8"/>
        <end position="253"/>
    </location>
</feature>
<keyword evidence="10" id="KW-1185">Reference proteome</keyword>
<protein>
    <submittedName>
        <fullName evidence="9">ABC-type dipeptide/oligopeptide/nickel transport system, ATPase component</fullName>
    </submittedName>
</protein>
<accession>A0A0D8B984</accession>
<comment type="similarity">
    <text evidence="2">Belongs to the ABC transporter superfamily.</text>
</comment>
<dbReference type="InterPro" id="IPR003439">
    <property type="entry name" value="ABC_transporter-like_ATP-bd"/>
</dbReference>
<evidence type="ECO:0000256" key="1">
    <source>
        <dbReference type="ARBA" id="ARBA00004202"/>
    </source>
</evidence>
<dbReference type="GO" id="GO:0005886">
    <property type="term" value="C:plasma membrane"/>
    <property type="evidence" value="ECO:0007669"/>
    <property type="project" value="UniProtKB-SubCell"/>
</dbReference>
<gene>
    <name evidence="9" type="ORF">FF36_04942</name>
</gene>
<dbReference type="PROSITE" id="PS00211">
    <property type="entry name" value="ABC_TRANSPORTER_1"/>
    <property type="match status" value="1"/>
</dbReference>
<dbReference type="AlphaFoldDB" id="A0A0D8B984"/>
<dbReference type="FunFam" id="3.40.50.300:FF:000016">
    <property type="entry name" value="Oligopeptide ABC transporter ATP-binding component"/>
    <property type="match status" value="1"/>
</dbReference>
<evidence type="ECO:0000259" key="8">
    <source>
        <dbReference type="PROSITE" id="PS50893"/>
    </source>
</evidence>
<keyword evidence="6" id="KW-0067">ATP-binding</keyword>
<evidence type="ECO:0000313" key="9">
    <source>
        <dbReference type="EMBL" id="KJE20736.1"/>
    </source>
</evidence>
<organism evidence="9 10">
    <name type="scientific">Frankia torreyi</name>
    <dbReference type="NCBI Taxonomy" id="1856"/>
    <lineage>
        <taxon>Bacteria</taxon>
        <taxon>Bacillati</taxon>
        <taxon>Actinomycetota</taxon>
        <taxon>Actinomycetes</taxon>
        <taxon>Frankiales</taxon>
        <taxon>Frankiaceae</taxon>
        <taxon>Frankia</taxon>
    </lineage>
</organism>
<evidence type="ECO:0000256" key="6">
    <source>
        <dbReference type="ARBA" id="ARBA00022840"/>
    </source>
</evidence>
<dbReference type="SMART" id="SM00382">
    <property type="entry name" value="AAA"/>
    <property type="match status" value="1"/>
</dbReference>
<dbReference type="CDD" id="cd03257">
    <property type="entry name" value="ABC_NikE_OppD_transporters"/>
    <property type="match status" value="1"/>
</dbReference>
<reference evidence="10" key="1">
    <citation type="submission" date="2015-02" db="EMBL/GenBank/DDBJ databases">
        <title>Draft Genome of Frankia sp. CpI1-S.</title>
        <authorList>
            <person name="Oshone R.T."/>
            <person name="Ngom M."/>
            <person name="Ghodhbane-Gtari F."/>
            <person name="Gtari M."/>
            <person name="Morris K."/>
            <person name="Thomas K."/>
            <person name="Sen A."/>
            <person name="Tisa L.S."/>
        </authorList>
    </citation>
    <scope>NUCLEOTIDE SEQUENCE [LARGE SCALE GENOMIC DNA]</scope>
    <source>
        <strain evidence="10">CpI1-S</strain>
    </source>
</reference>
<keyword evidence="4" id="KW-1003">Cell membrane</keyword>
<evidence type="ECO:0000256" key="3">
    <source>
        <dbReference type="ARBA" id="ARBA00022448"/>
    </source>
</evidence>
<dbReference type="GO" id="GO:0016887">
    <property type="term" value="F:ATP hydrolysis activity"/>
    <property type="evidence" value="ECO:0007669"/>
    <property type="project" value="InterPro"/>
</dbReference>
<dbReference type="EMBL" id="JYFN01000052">
    <property type="protein sequence ID" value="KJE20736.1"/>
    <property type="molecule type" value="Genomic_DNA"/>
</dbReference>
<dbReference type="InterPro" id="IPR017871">
    <property type="entry name" value="ABC_transporter-like_CS"/>
</dbReference>